<dbReference type="Proteomes" id="UP001194468">
    <property type="component" value="Unassembled WGS sequence"/>
</dbReference>
<comment type="caution">
    <text evidence="1">The sequence shown here is derived from an EMBL/GenBank/DDBJ whole genome shotgun (WGS) entry which is preliminary data.</text>
</comment>
<sequence>MYSKIKTMRYYLSFLFHTTCVFLLPRDEALSLPPSPLICRMHVTTETRRQLAANAPGRRRLETLVAVSKKKS</sequence>
<reference evidence="1" key="2">
    <citation type="journal article" date="2020" name="Nat. Commun.">
        <title>Large-scale genome sequencing of mycorrhizal fungi provides insights into the early evolution of symbiotic traits.</title>
        <authorList>
            <person name="Miyauchi S."/>
            <person name="Kiss E."/>
            <person name="Kuo A."/>
            <person name="Drula E."/>
            <person name="Kohler A."/>
            <person name="Sanchez-Garcia M."/>
            <person name="Morin E."/>
            <person name="Andreopoulos B."/>
            <person name="Barry K.W."/>
            <person name="Bonito G."/>
            <person name="Buee M."/>
            <person name="Carver A."/>
            <person name="Chen C."/>
            <person name="Cichocki N."/>
            <person name="Clum A."/>
            <person name="Culley D."/>
            <person name="Crous P.W."/>
            <person name="Fauchery L."/>
            <person name="Girlanda M."/>
            <person name="Hayes R.D."/>
            <person name="Keri Z."/>
            <person name="LaButti K."/>
            <person name="Lipzen A."/>
            <person name="Lombard V."/>
            <person name="Magnuson J."/>
            <person name="Maillard F."/>
            <person name="Murat C."/>
            <person name="Nolan M."/>
            <person name="Ohm R.A."/>
            <person name="Pangilinan J."/>
            <person name="Pereira M.F."/>
            <person name="Perotto S."/>
            <person name="Peter M."/>
            <person name="Pfister S."/>
            <person name="Riley R."/>
            <person name="Sitrit Y."/>
            <person name="Stielow J.B."/>
            <person name="Szollosi G."/>
            <person name="Zifcakova L."/>
            <person name="Stursova M."/>
            <person name="Spatafora J.W."/>
            <person name="Tedersoo L."/>
            <person name="Vaario L.M."/>
            <person name="Yamada A."/>
            <person name="Yan M."/>
            <person name="Wang P."/>
            <person name="Xu J."/>
            <person name="Bruns T."/>
            <person name="Baldrian P."/>
            <person name="Vilgalys R."/>
            <person name="Dunand C."/>
            <person name="Henrissat B."/>
            <person name="Grigoriev I.V."/>
            <person name="Hibbett D."/>
            <person name="Nagy L.G."/>
            <person name="Martin F.M."/>
        </authorList>
    </citation>
    <scope>NUCLEOTIDE SEQUENCE</scope>
    <source>
        <strain evidence="1">BED1</strain>
    </source>
</reference>
<reference evidence="1" key="1">
    <citation type="submission" date="2019-10" db="EMBL/GenBank/DDBJ databases">
        <authorList>
            <consortium name="DOE Joint Genome Institute"/>
            <person name="Kuo A."/>
            <person name="Miyauchi S."/>
            <person name="Kiss E."/>
            <person name="Drula E."/>
            <person name="Kohler A."/>
            <person name="Sanchez-Garcia M."/>
            <person name="Andreopoulos B."/>
            <person name="Barry K.W."/>
            <person name="Bonito G."/>
            <person name="Buee M."/>
            <person name="Carver A."/>
            <person name="Chen C."/>
            <person name="Cichocki N."/>
            <person name="Clum A."/>
            <person name="Culley D."/>
            <person name="Crous P.W."/>
            <person name="Fauchery L."/>
            <person name="Girlanda M."/>
            <person name="Hayes R."/>
            <person name="Keri Z."/>
            <person name="LaButti K."/>
            <person name="Lipzen A."/>
            <person name="Lombard V."/>
            <person name="Magnuson J."/>
            <person name="Maillard F."/>
            <person name="Morin E."/>
            <person name="Murat C."/>
            <person name="Nolan M."/>
            <person name="Ohm R."/>
            <person name="Pangilinan J."/>
            <person name="Pereira M."/>
            <person name="Perotto S."/>
            <person name="Peter M."/>
            <person name="Riley R."/>
            <person name="Sitrit Y."/>
            <person name="Stielow B."/>
            <person name="Szollosi G."/>
            <person name="Zifcakova L."/>
            <person name="Stursova M."/>
            <person name="Spatafora J.W."/>
            <person name="Tedersoo L."/>
            <person name="Vaario L.-M."/>
            <person name="Yamada A."/>
            <person name="Yan M."/>
            <person name="Wang P."/>
            <person name="Xu J."/>
            <person name="Bruns T."/>
            <person name="Baldrian P."/>
            <person name="Vilgalys R."/>
            <person name="Henrissat B."/>
            <person name="Grigoriev I.V."/>
            <person name="Hibbett D."/>
            <person name="Nagy L.G."/>
            <person name="Martin F.M."/>
        </authorList>
    </citation>
    <scope>NUCLEOTIDE SEQUENCE</scope>
    <source>
        <strain evidence="1">BED1</strain>
    </source>
</reference>
<keyword evidence="2" id="KW-1185">Reference proteome</keyword>
<evidence type="ECO:0000313" key="1">
    <source>
        <dbReference type="EMBL" id="KAF8418010.1"/>
    </source>
</evidence>
<dbReference type="EMBL" id="WHUW01000209">
    <property type="protein sequence ID" value="KAF8418010.1"/>
    <property type="molecule type" value="Genomic_DNA"/>
</dbReference>
<gene>
    <name evidence="1" type="ORF">L210DRAFT_3580032</name>
</gene>
<evidence type="ECO:0000313" key="2">
    <source>
        <dbReference type="Proteomes" id="UP001194468"/>
    </source>
</evidence>
<accession>A0AAD4G6F2</accession>
<proteinExistence type="predicted"/>
<dbReference type="AlphaFoldDB" id="A0AAD4G6F2"/>
<protein>
    <submittedName>
        <fullName evidence="1">Uncharacterized protein</fullName>
    </submittedName>
</protein>
<name>A0AAD4G6F2_BOLED</name>
<organism evidence="1 2">
    <name type="scientific">Boletus edulis BED1</name>
    <dbReference type="NCBI Taxonomy" id="1328754"/>
    <lineage>
        <taxon>Eukaryota</taxon>
        <taxon>Fungi</taxon>
        <taxon>Dikarya</taxon>
        <taxon>Basidiomycota</taxon>
        <taxon>Agaricomycotina</taxon>
        <taxon>Agaricomycetes</taxon>
        <taxon>Agaricomycetidae</taxon>
        <taxon>Boletales</taxon>
        <taxon>Boletineae</taxon>
        <taxon>Boletaceae</taxon>
        <taxon>Boletoideae</taxon>
        <taxon>Boletus</taxon>
    </lineage>
</organism>